<dbReference type="PANTHER" id="PTHR21310">
    <property type="entry name" value="AMINOGLYCOSIDE PHOSPHOTRANSFERASE-RELATED-RELATED"/>
    <property type="match status" value="1"/>
</dbReference>
<dbReference type="InterPro" id="IPR002575">
    <property type="entry name" value="Aminoglycoside_PTrfase"/>
</dbReference>
<dbReference type="GO" id="GO:0016301">
    <property type="term" value="F:kinase activity"/>
    <property type="evidence" value="ECO:0007669"/>
    <property type="project" value="UniProtKB-KW"/>
</dbReference>
<keyword evidence="3" id="KW-1185">Reference proteome</keyword>
<organism evidence="2 3">
    <name type="scientific">Armillaria solidipes</name>
    <dbReference type="NCBI Taxonomy" id="1076256"/>
    <lineage>
        <taxon>Eukaryota</taxon>
        <taxon>Fungi</taxon>
        <taxon>Dikarya</taxon>
        <taxon>Basidiomycota</taxon>
        <taxon>Agaricomycotina</taxon>
        <taxon>Agaricomycetes</taxon>
        <taxon>Agaricomycetidae</taxon>
        <taxon>Agaricales</taxon>
        <taxon>Marasmiineae</taxon>
        <taxon>Physalacriaceae</taxon>
        <taxon>Armillaria</taxon>
    </lineage>
</organism>
<protein>
    <submittedName>
        <fullName evidence="2">Kinase-like protein</fullName>
    </submittedName>
</protein>
<dbReference type="Gene3D" id="3.90.1200.10">
    <property type="match status" value="1"/>
</dbReference>
<evidence type="ECO:0000313" key="3">
    <source>
        <dbReference type="Proteomes" id="UP000218334"/>
    </source>
</evidence>
<proteinExistence type="predicted"/>
<dbReference type="Gene3D" id="3.30.200.150">
    <property type="match status" value="1"/>
</dbReference>
<evidence type="ECO:0000313" key="2">
    <source>
        <dbReference type="EMBL" id="PBK76497.1"/>
    </source>
</evidence>
<dbReference type="InterPro" id="IPR011009">
    <property type="entry name" value="Kinase-like_dom_sf"/>
</dbReference>
<dbReference type="AlphaFoldDB" id="A0A2H3CIA1"/>
<dbReference type="Proteomes" id="UP000218334">
    <property type="component" value="Unassembled WGS sequence"/>
</dbReference>
<dbReference type="PANTHER" id="PTHR21310:SF15">
    <property type="entry name" value="AMINOGLYCOSIDE PHOSPHOTRANSFERASE DOMAIN-CONTAINING PROTEIN"/>
    <property type="match status" value="1"/>
</dbReference>
<accession>A0A2H3CIA1</accession>
<evidence type="ECO:0000259" key="1">
    <source>
        <dbReference type="Pfam" id="PF01636"/>
    </source>
</evidence>
<feature type="domain" description="Aminoglycoside phosphotransferase" evidence="1">
    <location>
        <begin position="3"/>
        <end position="182"/>
    </location>
</feature>
<dbReference type="SUPFAM" id="SSF56112">
    <property type="entry name" value="Protein kinase-like (PK-like)"/>
    <property type="match status" value="1"/>
</dbReference>
<reference evidence="3" key="1">
    <citation type="journal article" date="2017" name="Nat. Ecol. Evol.">
        <title>Genome expansion and lineage-specific genetic innovations in the forest pathogenic fungi Armillaria.</title>
        <authorList>
            <person name="Sipos G."/>
            <person name="Prasanna A.N."/>
            <person name="Walter M.C."/>
            <person name="O'Connor E."/>
            <person name="Balint B."/>
            <person name="Krizsan K."/>
            <person name="Kiss B."/>
            <person name="Hess J."/>
            <person name="Varga T."/>
            <person name="Slot J."/>
            <person name="Riley R."/>
            <person name="Boka B."/>
            <person name="Rigling D."/>
            <person name="Barry K."/>
            <person name="Lee J."/>
            <person name="Mihaltcheva S."/>
            <person name="LaButti K."/>
            <person name="Lipzen A."/>
            <person name="Waldron R."/>
            <person name="Moloney N.M."/>
            <person name="Sperisen C."/>
            <person name="Kredics L."/>
            <person name="Vagvoelgyi C."/>
            <person name="Patrignani A."/>
            <person name="Fitzpatrick D."/>
            <person name="Nagy I."/>
            <person name="Doyle S."/>
            <person name="Anderson J.B."/>
            <person name="Grigoriev I.V."/>
            <person name="Gueldener U."/>
            <person name="Muensterkoetter M."/>
            <person name="Nagy L.G."/>
        </authorList>
    </citation>
    <scope>NUCLEOTIDE SEQUENCE [LARGE SCALE GENOMIC DNA]</scope>
    <source>
        <strain evidence="3">28-4</strain>
    </source>
</reference>
<keyword evidence="2" id="KW-0808">Transferase</keyword>
<keyword evidence="2" id="KW-0418">Kinase</keyword>
<dbReference type="InterPro" id="IPR051678">
    <property type="entry name" value="AGP_Transferase"/>
</dbReference>
<sequence length="221" mass="24920">MLEARAMHHVRQLTTIPVPRVHWAFVRDGRRYIVMDRVKGQTLRAAKISDPSTLHNIAQSIISYQRELEALGASCQSLGSWPEGPYRNSYFTPALQETMAGIEEPGVFQSVVDFHNYWRARLGPGAVLLPPEDSLSGPAADAVLMHADLNDHNIMVDNGVITAILDWETFGWYPRFWDSLLLRSGAIWSRHWSEVILSVWGEMVEPEGSYSTALGRFWSLG</sequence>
<dbReference type="STRING" id="1076256.A0A2H3CIA1"/>
<dbReference type="Pfam" id="PF01636">
    <property type="entry name" value="APH"/>
    <property type="match status" value="1"/>
</dbReference>
<dbReference type="EMBL" id="KZ293416">
    <property type="protein sequence ID" value="PBK76497.1"/>
    <property type="molecule type" value="Genomic_DNA"/>
</dbReference>
<gene>
    <name evidence="2" type="ORF">ARMSODRAFT_902922</name>
</gene>
<name>A0A2H3CIA1_9AGAR</name>